<proteinExistence type="inferred from homology"/>
<dbReference type="Gene3D" id="3.40.850.10">
    <property type="entry name" value="Kinesin motor domain"/>
    <property type="match status" value="1"/>
</dbReference>
<name>A0A7R9LIB6_9ACAR</name>
<dbReference type="EMBL" id="CAJPVJ010000731">
    <property type="protein sequence ID" value="CAG2163263.1"/>
    <property type="molecule type" value="Genomic_DNA"/>
</dbReference>
<dbReference type="InterPro" id="IPR027417">
    <property type="entry name" value="P-loop_NTPase"/>
</dbReference>
<dbReference type="Pfam" id="PF24123">
    <property type="entry name" value="Myosin_VII_N"/>
    <property type="match status" value="1"/>
</dbReference>
<evidence type="ECO:0000256" key="8">
    <source>
        <dbReference type="ARBA" id="ARBA00023203"/>
    </source>
</evidence>
<evidence type="ECO:0000313" key="14">
    <source>
        <dbReference type="Proteomes" id="UP000728032"/>
    </source>
</evidence>
<dbReference type="Pfam" id="PF00612">
    <property type="entry name" value="IQ"/>
    <property type="match status" value="3"/>
</dbReference>
<feature type="binding site" evidence="9">
    <location>
        <begin position="156"/>
        <end position="163"/>
    </location>
    <ligand>
        <name>ATP</name>
        <dbReference type="ChEBI" id="CHEBI:30616"/>
    </ligand>
</feature>
<dbReference type="PANTHER" id="PTHR46049:SF10">
    <property type="entry name" value="MYOSIN VIIA"/>
    <property type="match status" value="1"/>
</dbReference>
<dbReference type="InterPro" id="IPR000857">
    <property type="entry name" value="MyTH4_dom"/>
</dbReference>
<dbReference type="PROSITE" id="PS50096">
    <property type="entry name" value="IQ"/>
    <property type="match status" value="3"/>
</dbReference>
<organism evidence="13">
    <name type="scientific">Oppiella nova</name>
    <dbReference type="NCBI Taxonomy" id="334625"/>
    <lineage>
        <taxon>Eukaryota</taxon>
        <taxon>Metazoa</taxon>
        <taxon>Ecdysozoa</taxon>
        <taxon>Arthropoda</taxon>
        <taxon>Chelicerata</taxon>
        <taxon>Arachnida</taxon>
        <taxon>Acari</taxon>
        <taxon>Acariformes</taxon>
        <taxon>Sarcoptiformes</taxon>
        <taxon>Oribatida</taxon>
        <taxon>Brachypylina</taxon>
        <taxon>Oppioidea</taxon>
        <taxon>Oppiidae</taxon>
        <taxon>Oppiella</taxon>
    </lineage>
</organism>
<dbReference type="SUPFAM" id="SSF52540">
    <property type="entry name" value="P-loop containing nucleoside triphosphate hydrolases"/>
    <property type="match status" value="4"/>
</dbReference>
<dbReference type="FunFam" id="1.10.10.820:FF:000001">
    <property type="entry name" value="Myosin heavy chain"/>
    <property type="match status" value="1"/>
</dbReference>
<feature type="coiled-coil region" evidence="10">
    <location>
        <begin position="1260"/>
        <end position="1287"/>
    </location>
</feature>
<dbReference type="Pfam" id="PF00063">
    <property type="entry name" value="Myosin_head"/>
    <property type="match status" value="3"/>
</dbReference>
<dbReference type="Gene3D" id="1.20.120.720">
    <property type="entry name" value="Myosin VI head, motor domain, U50 subdomain"/>
    <property type="match status" value="1"/>
</dbReference>
<dbReference type="InterPro" id="IPR057130">
    <property type="entry name" value="Myosin_VII_N"/>
</dbReference>
<evidence type="ECO:0000256" key="7">
    <source>
        <dbReference type="ARBA" id="ARBA00023175"/>
    </source>
</evidence>
<feature type="domain" description="MyTH4" evidence="11">
    <location>
        <begin position="1384"/>
        <end position="1528"/>
    </location>
</feature>
<dbReference type="CDD" id="cd23767">
    <property type="entry name" value="IQCD"/>
    <property type="match status" value="1"/>
</dbReference>
<dbReference type="Gene3D" id="1.20.58.530">
    <property type="match status" value="3"/>
</dbReference>
<dbReference type="PANTHER" id="PTHR46049">
    <property type="entry name" value="AGAP003327-PA"/>
    <property type="match status" value="1"/>
</dbReference>
<evidence type="ECO:0000256" key="2">
    <source>
        <dbReference type="ARBA" id="ARBA00008314"/>
    </source>
</evidence>
<dbReference type="InterPro" id="IPR036961">
    <property type="entry name" value="Kinesin_motor_dom_sf"/>
</dbReference>
<evidence type="ECO:0000256" key="1">
    <source>
        <dbReference type="ARBA" id="ARBA00004496"/>
    </source>
</evidence>
<dbReference type="EMBL" id="OC915556">
    <property type="protein sequence ID" value="CAD7640956.1"/>
    <property type="molecule type" value="Genomic_DNA"/>
</dbReference>
<dbReference type="PROSITE" id="PS51456">
    <property type="entry name" value="MYOSIN_MOTOR"/>
    <property type="match status" value="1"/>
</dbReference>
<keyword evidence="8 9" id="KW-0009">Actin-binding</keyword>
<dbReference type="CDD" id="cd01381">
    <property type="entry name" value="MYSc_Myo7"/>
    <property type="match status" value="1"/>
</dbReference>
<keyword evidence="5 9" id="KW-0067">ATP-binding</keyword>
<keyword evidence="4 9" id="KW-0547">Nucleotide-binding</keyword>
<evidence type="ECO:0000313" key="13">
    <source>
        <dbReference type="EMBL" id="CAD7640956.1"/>
    </source>
</evidence>
<feature type="domain" description="Myosin motor" evidence="12">
    <location>
        <begin position="63"/>
        <end position="1107"/>
    </location>
</feature>
<dbReference type="InterPro" id="IPR038185">
    <property type="entry name" value="MyTH4_dom_sf"/>
</dbReference>
<dbReference type="Gene3D" id="1.20.5.190">
    <property type="match status" value="2"/>
</dbReference>
<keyword evidence="3" id="KW-0963">Cytoplasm</keyword>
<dbReference type="GO" id="GO:0005524">
    <property type="term" value="F:ATP binding"/>
    <property type="evidence" value="ECO:0007669"/>
    <property type="project" value="UniProtKB-UniRule"/>
</dbReference>
<keyword evidence="6 9" id="KW-0518">Myosin</keyword>
<dbReference type="GO" id="GO:0003774">
    <property type="term" value="F:cytoskeletal motor activity"/>
    <property type="evidence" value="ECO:0007669"/>
    <property type="project" value="UniProtKB-UniRule"/>
</dbReference>
<evidence type="ECO:0000259" key="12">
    <source>
        <dbReference type="PROSITE" id="PS51456"/>
    </source>
</evidence>
<accession>A0A7R9LIB6</accession>
<dbReference type="OrthoDB" id="6108017at2759"/>
<evidence type="ECO:0000256" key="6">
    <source>
        <dbReference type="ARBA" id="ARBA00023123"/>
    </source>
</evidence>
<dbReference type="Gene3D" id="1.10.10.820">
    <property type="match status" value="1"/>
</dbReference>
<dbReference type="GO" id="GO:0048731">
    <property type="term" value="P:system development"/>
    <property type="evidence" value="ECO:0007669"/>
    <property type="project" value="UniProtKB-ARBA"/>
</dbReference>
<dbReference type="SMART" id="SM00242">
    <property type="entry name" value="MYSc"/>
    <property type="match status" value="1"/>
</dbReference>
<dbReference type="InterPro" id="IPR001609">
    <property type="entry name" value="Myosin_head_motor_dom-like"/>
</dbReference>
<dbReference type="GO" id="GO:0009888">
    <property type="term" value="P:tissue development"/>
    <property type="evidence" value="ECO:0007669"/>
    <property type="project" value="UniProtKB-ARBA"/>
</dbReference>
<dbReference type="Gene3D" id="6.20.240.20">
    <property type="match status" value="1"/>
</dbReference>
<evidence type="ECO:0000256" key="4">
    <source>
        <dbReference type="ARBA" id="ARBA00022741"/>
    </source>
</evidence>
<dbReference type="InterPro" id="IPR051724">
    <property type="entry name" value="Actin_motor_Myosin"/>
</dbReference>
<evidence type="ECO:0000256" key="10">
    <source>
        <dbReference type="SAM" id="Coils"/>
    </source>
</evidence>
<dbReference type="Proteomes" id="UP000728032">
    <property type="component" value="Unassembled WGS sequence"/>
</dbReference>
<evidence type="ECO:0000256" key="5">
    <source>
        <dbReference type="ARBA" id="ARBA00022840"/>
    </source>
</evidence>
<dbReference type="PROSITE" id="PS51016">
    <property type="entry name" value="MYTH4"/>
    <property type="match status" value="1"/>
</dbReference>
<keyword evidence="7 9" id="KW-0505">Motor protein</keyword>
<feature type="region of interest" description="Actin-binding" evidence="9">
    <location>
        <begin position="985"/>
        <end position="1007"/>
    </location>
</feature>
<evidence type="ECO:0000256" key="9">
    <source>
        <dbReference type="PROSITE-ProRule" id="PRU00782"/>
    </source>
</evidence>
<evidence type="ECO:0000259" key="11">
    <source>
        <dbReference type="PROSITE" id="PS51016"/>
    </source>
</evidence>
<dbReference type="InterPro" id="IPR000048">
    <property type="entry name" value="IQ_motif_EF-hand-BS"/>
</dbReference>
<evidence type="ECO:0000256" key="3">
    <source>
        <dbReference type="ARBA" id="ARBA00022490"/>
    </source>
</evidence>
<dbReference type="FunFam" id="1.20.58.530:FF:000008">
    <property type="entry name" value="unconventional myosin-VIIa"/>
    <property type="match status" value="1"/>
</dbReference>
<comment type="similarity">
    <text evidence="2 9">Belongs to the TRAFAC class myosin-kinesin ATPase superfamily. Myosin family.</text>
</comment>
<comment type="subcellular location">
    <subcellularLocation>
        <location evidence="1">Cytoplasm</location>
    </subcellularLocation>
</comment>
<feature type="non-terminal residue" evidence="13">
    <location>
        <position position="1528"/>
    </location>
</feature>
<reference evidence="13" key="1">
    <citation type="submission" date="2020-11" db="EMBL/GenBank/DDBJ databases">
        <authorList>
            <person name="Tran Van P."/>
        </authorList>
    </citation>
    <scope>NUCLEOTIDE SEQUENCE</scope>
</reference>
<keyword evidence="14" id="KW-1185">Reference proteome</keyword>
<dbReference type="InterPro" id="IPR036106">
    <property type="entry name" value="MYSc_Myo7"/>
</dbReference>
<gene>
    <name evidence="13" type="ORF">ONB1V03_LOCUS2846</name>
</gene>
<dbReference type="GO" id="GO:0003779">
    <property type="term" value="F:actin binding"/>
    <property type="evidence" value="ECO:0007669"/>
    <property type="project" value="UniProtKB-KW"/>
</dbReference>
<dbReference type="GO" id="GO:0048513">
    <property type="term" value="P:animal organ development"/>
    <property type="evidence" value="ECO:0007669"/>
    <property type="project" value="UniProtKB-ARBA"/>
</dbReference>
<dbReference type="Gene3D" id="1.25.40.530">
    <property type="entry name" value="MyTH4 domain"/>
    <property type="match status" value="1"/>
</dbReference>
<dbReference type="GO" id="GO:0005737">
    <property type="term" value="C:cytoplasm"/>
    <property type="evidence" value="ECO:0007669"/>
    <property type="project" value="UniProtKB-SubCell"/>
</dbReference>
<keyword evidence="10" id="KW-0175">Coiled coil</keyword>
<dbReference type="SMART" id="SM00015">
    <property type="entry name" value="IQ"/>
    <property type="match status" value="4"/>
</dbReference>
<dbReference type="PRINTS" id="PR00193">
    <property type="entry name" value="MYOSINHEAVY"/>
</dbReference>
<sequence>MVIVTRGDYIWIEPQSKREFDVAIGARVIAAEGRRIQVVDDDGKEQWLTPERRIKAMHPTSIQGVEDMISLGDLHEAGILRNLLIRYNENVIYTYTGSILVAVNPYQILPIYTVEQIKLYRDRKIGELPPHIFAIGDNAYSNMKRYRQDQCIIISGESGAGKTESTKLILQFLAAISGQHSWIEQQILEANPILEAFGNAKTIRNDNSSRFGKYIDIHFNKQGVIEGAKIDQYLLEKSRIVGQATDERNYHIFYCLLAGMSKEEKQKLELQDASKFYYLTQGGTITCEGRDDAAEFADIRSAMKVLMFSDPEIWDVLKILSALLHLGNIKFRATVIANLDATEITNTGSAGSSSKLLEVNQQHLIDALTTRTIFAHGDTVVSTMSSEQSLDVRDAFVKGIYGRMFVWIVNKINSAIYKPKPSGSHYRTTIGVLDIFGFENFNINSFEQFCINYANENLQQFFVRHIFKLEQEEYNIETINWQHIEFVDNQEALDLIAAKPMNIMALIDEESKFPKGTDFTLLNKLHKTHGSNTNYLKPKSDINQSFGLNHFAGIVFYDTRGFLEKNRDTFNADLVQLIQVSKNKFLQTTVIANLDATEITNTGSAGSSSKLLEVNQQHLIDALTTRTIFAHGDTVVSTMSSEQSLDVRDAFVKGIYGRMFVWIVNKINSAIYKPKPSGSHYRTTIGVLDIFGFENFNINSFEQFCINYANENLQQFFVRHIFKLEQEEYNIETINWQHIEFVDNQEALDLIAAKPMNIMALIDEESKFPKGTDFTLLNKLHKTHGSNTNYLKPKSDINQSFGLNHFAGIVFYDTRGFLEKNRDTFNADLVQLIQVSKNKFLQSLFTHEFGMGNDTRKKAPTLSAQFKKSLDSLMRALSQCHPFFIRCIKPNETKKPMTHGSNTNYLKPKSDINQSFGLNHFAGIVFYDTRGFLEKNRDTFNADLVQLIQVSKNKFLQSLFTHEFGMGNDTRKKAPTLSAQFKKSLDSLMRALSQCHPFFIRCIKPNETKKPMMFDRYLCCKQLRYSGMMETIRIRRAGYPIRHTFMEFIDRYRFLLPGIGPAHKVPDCKALTHKICAAVLGKVDYQLGKSKVFLKDAHDLFLEQERDRVLTKNILTLQRAIKGWYYRRRFLRMRNNAIIIQRYWKGYIQRKKYKAMRLGYLRLQAFLRSRVLTHRFKHLRRHIVSLQAICRGFLVRRDFRSKHRAALKIQAFIRGAIARKKYFRLRDENRSRLEALRLKEQEESLLRKQMNPKKAKEIAERKYFERMQEFEAQKKETEIEEKRQIEEKKAVITDAVHRQDEVLDDSKLVDAMFDFLPRTDNLSEHNGPSAFRDLERPNGDLNNDLMENEGMFPPVPHEELEDLSEYKFQKFATTYFQGNVGHQYQRKPLKQPLLPLQTQGDCMASIALWITVLRFMGDLTEPKFHTMGRDNTSVMSKVTATLGRNFIKTKEFQESQLLGLELEAESKPVKSRSIRNKLVSLTLKKKNKLSEDVRRRLQDDDIAADTYSSWLESRPTSNLEKLHFIIGH</sequence>
<dbReference type="GO" id="GO:0016459">
    <property type="term" value="C:myosin complex"/>
    <property type="evidence" value="ECO:0007669"/>
    <property type="project" value="UniProtKB-KW"/>
</dbReference>
<protein>
    <submittedName>
        <fullName evidence="13">Uncharacterized protein</fullName>
    </submittedName>
</protein>